<evidence type="ECO:0000256" key="8">
    <source>
        <dbReference type="ARBA" id="ARBA00022763"/>
    </source>
</evidence>
<dbReference type="Pfam" id="PF14716">
    <property type="entry name" value="HHH_8"/>
    <property type="match status" value="1"/>
</dbReference>
<evidence type="ECO:0000256" key="10">
    <source>
        <dbReference type="ARBA" id="ARBA00022842"/>
    </source>
</evidence>
<dbReference type="RefSeq" id="XP_007377265.1">
    <property type="nucleotide sequence ID" value="XM_007377203.1"/>
</dbReference>
<dbReference type="FunFam" id="1.10.10.10:FF:000307">
    <property type="entry name" value="Crossover junction endonuclease MUS81"/>
    <property type="match status" value="1"/>
</dbReference>
<dbReference type="OMA" id="ELGDAMW"/>
<dbReference type="GO" id="GO:0004857">
    <property type="term" value="F:enzyme inhibitor activity"/>
    <property type="evidence" value="ECO:0007669"/>
    <property type="project" value="EnsemblFungi"/>
</dbReference>
<dbReference type="InterPro" id="IPR010996">
    <property type="entry name" value="HHH_MUS81"/>
</dbReference>
<organism evidence="20">
    <name type="scientific">Spathaspora passalidarum (strain NRRL Y-27907 / 11-Y1)</name>
    <dbReference type="NCBI Taxonomy" id="619300"/>
    <lineage>
        <taxon>Eukaryota</taxon>
        <taxon>Fungi</taxon>
        <taxon>Dikarya</taxon>
        <taxon>Ascomycota</taxon>
        <taxon>Saccharomycotina</taxon>
        <taxon>Pichiomycetes</taxon>
        <taxon>Debaryomycetaceae</taxon>
        <taxon>Spathaspora</taxon>
    </lineage>
</organism>
<evidence type="ECO:0000259" key="18">
    <source>
        <dbReference type="SMART" id="SM00891"/>
    </source>
</evidence>
<dbReference type="GO" id="GO:0046872">
    <property type="term" value="F:metal ion binding"/>
    <property type="evidence" value="ECO:0007669"/>
    <property type="project" value="UniProtKB-UniRule"/>
</dbReference>
<evidence type="ECO:0000256" key="11">
    <source>
        <dbReference type="ARBA" id="ARBA00023172"/>
    </source>
</evidence>
<dbReference type="Pfam" id="PF21136">
    <property type="entry name" value="WHD_MUS81"/>
    <property type="match status" value="1"/>
</dbReference>
<keyword evidence="5 16" id="KW-0540">Nuclease</keyword>
<dbReference type="AlphaFoldDB" id="G3ATR8"/>
<dbReference type="Gene3D" id="1.10.10.10">
    <property type="entry name" value="Winged helix-like DNA-binding domain superfamily/Winged helix DNA-binding domain"/>
    <property type="match status" value="1"/>
</dbReference>
<keyword evidence="11 16" id="KW-0233">DNA recombination</keyword>
<evidence type="ECO:0000256" key="7">
    <source>
        <dbReference type="ARBA" id="ARBA00022759"/>
    </source>
</evidence>
<reference evidence="19 20" key="1">
    <citation type="journal article" date="2011" name="Proc. Natl. Acad. Sci. U.S.A.">
        <title>Comparative genomics of xylose-fermenting fungi for enhanced biofuel production.</title>
        <authorList>
            <person name="Wohlbach D.J."/>
            <person name="Kuo A."/>
            <person name="Sato T.K."/>
            <person name="Potts K.M."/>
            <person name="Salamov A.A."/>
            <person name="LaButti K.M."/>
            <person name="Sun H."/>
            <person name="Clum A."/>
            <person name="Pangilinan J.L."/>
            <person name="Lindquist E.A."/>
            <person name="Lucas S."/>
            <person name="Lapidus A."/>
            <person name="Jin M."/>
            <person name="Gunawan C."/>
            <person name="Balan V."/>
            <person name="Dale B.E."/>
            <person name="Jeffries T.W."/>
            <person name="Zinkel R."/>
            <person name="Barry K.W."/>
            <person name="Grigoriev I.V."/>
            <person name="Gasch A.P."/>
        </authorList>
    </citation>
    <scope>NUCLEOTIDE SEQUENCE [LARGE SCALE GENOMIC DNA]</scope>
    <source>
        <strain evidence="20">NRRL Y-27907 / 11-Y1</strain>
    </source>
</reference>
<dbReference type="EMBL" id="GL996505">
    <property type="protein sequence ID" value="EGW30294.1"/>
    <property type="molecule type" value="Genomic_DNA"/>
</dbReference>
<dbReference type="PANTHER" id="PTHR13451:SF0">
    <property type="entry name" value="CROSSOVER JUNCTION ENDONUCLEASE MUS81"/>
    <property type="match status" value="1"/>
</dbReference>
<dbReference type="InterPro" id="IPR027421">
    <property type="entry name" value="DNA_pol_lamdba_lyase_dom_sf"/>
</dbReference>
<evidence type="ECO:0000256" key="16">
    <source>
        <dbReference type="RuleBase" id="RU369042"/>
    </source>
</evidence>
<dbReference type="SUPFAM" id="SSF52980">
    <property type="entry name" value="Restriction endonuclease-like"/>
    <property type="match status" value="1"/>
</dbReference>
<keyword evidence="13 16" id="KW-0539">Nucleus</keyword>
<keyword evidence="12 16" id="KW-0234">DNA repair</keyword>
<keyword evidence="10 16" id="KW-0460">Magnesium</keyword>
<evidence type="ECO:0000256" key="4">
    <source>
        <dbReference type="ARBA" id="ARBA00017114"/>
    </source>
</evidence>
<evidence type="ECO:0000313" key="19">
    <source>
        <dbReference type="EMBL" id="EGW30294.1"/>
    </source>
</evidence>
<dbReference type="KEGG" id="spaa:SPAPADRAFT_157116"/>
<dbReference type="GeneID" id="18871067"/>
<dbReference type="GO" id="GO:0000727">
    <property type="term" value="P:double-strand break repair via break-induced replication"/>
    <property type="evidence" value="ECO:0007669"/>
    <property type="project" value="UniProtKB-UniRule"/>
</dbReference>
<dbReference type="CDD" id="cd20074">
    <property type="entry name" value="XPF_nuclease_Mus81"/>
    <property type="match status" value="1"/>
</dbReference>
<dbReference type="InParanoid" id="G3ATR8"/>
<dbReference type="Gene3D" id="1.10.150.670">
    <property type="entry name" value="Crossover junction endonuclease EME1, DNA-binding domain"/>
    <property type="match status" value="1"/>
</dbReference>
<evidence type="ECO:0000256" key="3">
    <source>
        <dbReference type="ARBA" id="ARBA00010015"/>
    </source>
</evidence>
<evidence type="ECO:0000256" key="6">
    <source>
        <dbReference type="ARBA" id="ARBA00022723"/>
    </source>
</evidence>
<dbReference type="FunFam" id="3.40.50.10130:FF:000005">
    <property type="entry name" value="crossover junction endonuclease MUS81 isoform X1"/>
    <property type="match status" value="1"/>
</dbReference>
<comment type="cofactor">
    <cofactor evidence="1 16">
        <name>Mg(2+)</name>
        <dbReference type="ChEBI" id="CHEBI:18420"/>
    </cofactor>
</comment>
<dbReference type="CDD" id="cd21036">
    <property type="entry name" value="WH_MUS81"/>
    <property type="match status" value="1"/>
</dbReference>
<comment type="function">
    <text evidence="15 16">Interacts with EME1 to form a DNA structure-specific endonuclease with substrate preference for branched DNA structures with a 5'-end at the branch nick. Typical substrates include 3'-flap structures, D-loops, replication forks and nicked Holliday junctions. May be required in mitosis for the processing of stalled or collapsed replication fork intermediates. May be required in meiosis for the repair of meiosis-specific double strand breaks subsequent to single-end invasion (SEI).</text>
</comment>
<dbReference type="GO" id="GO:0048257">
    <property type="term" value="F:3'-flap endonuclease activity"/>
    <property type="evidence" value="ECO:0007669"/>
    <property type="project" value="TreeGrafter"/>
</dbReference>
<dbReference type="GO" id="GO:0031573">
    <property type="term" value="P:mitotic intra-S DNA damage checkpoint signaling"/>
    <property type="evidence" value="ECO:0007669"/>
    <property type="project" value="EnsemblFungi"/>
</dbReference>
<evidence type="ECO:0000256" key="14">
    <source>
        <dbReference type="ARBA" id="ARBA00023254"/>
    </source>
</evidence>
<dbReference type="eggNOG" id="KOG2379">
    <property type="taxonomic scope" value="Eukaryota"/>
</dbReference>
<dbReference type="GO" id="GO:0008821">
    <property type="term" value="F:crossover junction DNA endonuclease activity"/>
    <property type="evidence" value="ECO:0007669"/>
    <property type="project" value="UniProtKB-UniRule"/>
</dbReference>
<dbReference type="InterPro" id="IPR042530">
    <property type="entry name" value="EME1/EME2_C"/>
</dbReference>
<keyword evidence="8 16" id="KW-0227">DNA damage</keyword>
<keyword evidence="14" id="KW-0469">Meiosis</keyword>
<dbReference type="InterPro" id="IPR011335">
    <property type="entry name" value="Restrct_endonuc-II-like"/>
</dbReference>
<dbReference type="InterPro" id="IPR036388">
    <property type="entry name" value="WH-like_DNA-bd_sf"/>
</dbReference>
<evidence type="ECO:0000256" key="12">
    <source>
        <dbReference type="ARBA" id="ARBA00023204"/>
    </source>
</evidence>
<dbReference type="GO" id="GO:0000712">
    <property type="term" value="P:resolution of meiotic recombination intermediates"/>
    <property type="evidence" value="ECO:0007669"/>
    <property type="project" value="EnsemblFungi"/>
</dbReference>
<protein>
    <recommendedName>
        <fullName evidence="4 16">Crossover junction endonuclease MUS81</fullName>
        <ecNumber evidence="16">3.1.22.-</ecNumber>
    </recommendedName>
</protein>
<gene>
    <name evidence="19" type="ORF">SPAPADRAFT_157116</name>
</gene>
<dbReference type="SUPFAM" id="SSF47802">
    <property type="entry name" value="DNA polymerase beta, N-terminal domain-like"/>
    <property type="match status" value="1"/>
</dbReference>
<feature type="domain" description="ERCC4" evidence="18">
    <location>
        <begin position="258"/>
        <end position="355"/>
    </location>
</feature>
<keyword evidence="20" id="KW-1185">Reference proteome</keyword>
<dbReference type="FunCoup" id="G3ATR8">
    <property type="interactions" value="194"/>
</dbReference>
<dbReference type="GO" id="GO:0006308">
    <property type="term" value="P:DNA catabolic process"/>
    <property type="evidence" value="ECO:0007669"/>
    <property type="project" value="UniProtKB-UniRule"/>
</dbReference>
<dbReference type="SMART" id="SM00891">
    <property type="entry name" value="ERCC4"/>
    <property type="match status" value="1"/>
</dbReference>
<keyword evidence="9 16" id="KW-0378">Hydrolase</keyword>
<dbReference type="Pfam" id="PF02732">
    <property type="entry name" value="ERCC4"/>
    <property type="match status" value="1"/>
</dbReference>
<dbReference type="InterPro" id="IPR047416">
    <property type="entry name" value="XPF_nuclease_Mus81"/>
</dbReference>
<dbReference type="GO" id="GO:0006265">
    <property type="term" value="P:DNA topological change"/>
    <property type="evidence" value="ECO:0007669"/>
    <property type="project" value="EnsemblFungi"/>
</dbReference>
<dbReference type="PANTHER" id="PTHR13451">
    <property type="entry name" value="CLASS II CROSSOVER JUNCTION ENDONUCLEASE MUS81"/>
    <property type="match status" value="1"/>
</dbReference>
<dbReference type="EC" id="3.1.22.-" evidence="16"/>
<keyword evidence="7 16" id="KW-0255">Endonuclease</keyword>
<dbReference type="Proteomes" id="UP000000709">
    <property type="component" value="Unassembled WGS sequence"/>
</dbReference>
<evidence type="ECO:0000256" key="5">
    <source>
        <dbReference type="ARBA" id="ARBA00022722"/>
    </source>
</evidence>
<dbReference type="GO" id="GO:0031297">
    <property type="term" value="P:replication fork processing"/>
    <property type="evidence" value="ECO:0007669"/>
    <property type="project" value="EnsemblFungi"/>
</dbReference>
<dbReference type="GO" id="GO:0048476">
    <property type="term" value="C:Holliday junction resolvase complex"/>
    <property type="evidence" value="ECO:0007669"/>
    <property type="project" value="UniProtKB-UniRule"/>
</dbReference>
<evidence type="ECO:0000256" key="15">
    <source>
        <dbReference type="ARBA" id="ARBA00058015"/>
    </source>
</evidence>
<comment type="similarity">
    <text evidence="3 16">Belongs to the XPF family.</text>
</comment>
<name>G3ATR8_SPAPN</name>
<sequence length="535" mass="61577">MDDYKHLFIQWLEEEAIAATKKGSKLALLYNRALDQVRRYPSEITTLKTLRSIKFVGEKTAISLKRKLISHCQTEGIELPESFDPAPEETGHPTKKQRVTKPRKYIPKYRSGGYAILIALYHHDKANRGLSKDSVIEYAAKHCDKSFTSNAAASDFYSAWTSVKTLITHDLVSCTGRSPKLYFLTEEGKELAQKLRSTQDISSPVASSQSEMSFDNGVRYMSSPIPRKPATVYDHDVNNRIYNGTKYEIWHKGEYEIILCLDNREIRSKQDRDFFPTRLAQLDTECQVRALSVGDAVWIAKHKQTNKEVVLNYICERKRLDDLASSLRDGRFHEQKSRLKKTGMKHYYYLVEDISGVFNEINGESLQTAVSATMTTSRLYLRRFRDIDETTAFLASTTKVIANITSTLLVLRPADLKNQQEYTTLLQFFREKFEPKYECVHQFQTFQDMLGKTNVMTVREMFILMLMTIRGVSLERAIVIQKRFSTPKQLIEFYREGGDKDSLMKEMDSLGLVGNKKIGKAVSERVFEVWGCKHT</sequence>
<feature type="region of interest" description="Disordered" evidence="17">
    <location>
        <begin position="80"/>
        <end position="100"/>
    </location>
</feature>
<evidence type="ECO:0000256" key="9">
    <source>
        <dbReference type="ARBA" id="ARBA00022801"/>
    </source>
</evidence>
<dbReference type="STRING" id="619300.G3ATR8"/>
<dbReference type="InterPro" id="IPR047417">
    <property type="entry name" value="WHD_MUS81"/>
</dbReference>
<evidence type="ECO:0000256" key="13">
    <source>
        <dbReference type="ARBA" id="ARBA00023242"/>
    </source>
</evidence>
<keyword evidence="6 16" id="KW-0479">Metal-binding</keyword>
<dbReference type="InterPro" id="IPR006166">
    <property type="entry name" value="ERCC4_domain"/>
</dbReference>
<comment type="subcellular location">
    <subcellularLocation>
        <location evidence="2 16">Nucleus</location>
    </subcellularLocation>
</comment>
<dbReference type="GO" id="GO:0005634">
    <property type="term" value="C:nucleus"/>
    <property type="evidence" value="ECO:0007669"/>
    <property type="project" value="UniProtKB-SubCell"/>
</dbReference>
<dbReference type="OrthoDB" id="5963188at2759"/>
<evidence type="ECO:0000256" key="2">
    <source>
        <dbReference type="ARBA" id="ARBA00004123"/>
    </source>
</evidence>
<proteinExistence type="inferred from homology"/>
<evidence type="ECO:0000256" key="17">
    <source>
        <dbReference type="SAM" id="MobiDB-lite"/>
    </source>
</evidence>
<comment type="subunit">
    <text evidence="16">Interacts with EME1.</text>
</comment>
<dbReference type="HOGENOM" id="CLU_014329_1_0_1"/>
<dbReference type="InterPro" id="IPR033309">
    <property type="entry name" value="Mus81"/>
</dbReference>
<dbReference type="GO" id="GO:0003677">
    <property type="term" value="F:DNA binding"/>
    <property type="evidence" value="ECO:0007669"/>
    <property type="project" value="UniProtKB-UniRule"/>
</dbReference>
<dbReference type="Gene3D" id="1.10.150.110">
    <property type="entry name" value="DNA polymerase beta, N-terminal domain-like"/>
    <property type="match status" value="1"/>
</dbReference>
<dbReference type="Gene3D" id="3.40.50.10130">
    <property type="match status" value="1"/>
</dbReference>
<dbReference type="GO" id="GO:0033314">
    <property type="term" value="P:mitotic DNA replication checkpoint signaling"/>
    <property type="evidence" value="ECO:0007669"/>
    <property type="project" value="EnsemblFungi"/>
</dbReference>
<evidence type="ECO:0000313" key="20">
    <source>
        <dbReference type="Proteomes" id="UP000000709"/>
    </source>
</evidence>
<evidence type="ECO:0000256" key="1">
    <source>
        <dbReference type="ARBA" id="ARBA00001946"/>
    </source>
</evidence>
<accession>G3ATR8</accession>